<gene>
    <name evidence="1" type="primary">entE</name>
    <name evidence="1" type="ORF">NCTC7878_01368</name>
</gene>
<organism evidence="1 2">
    <name type="scientific">Staphylococcus aureus</name>
    <dbReference type="NCBI Taxonomy" id="1280"/>
    <lineage>
        <taxon>Bacteria</taxon>
        <taxon>Bacillati</taxon>
        <taxon>Bacillota</taxon>
        <taxon>Bacilli</taxon>
        <taxon>Bacillales</taxon>
        <taxon>Staphylococcaceae</taxon>
        <taxon>Staphylococcus</taxon>
    </lineage>
</organism>
<dbReference type="AlphaFoldDB" id="A0A2X2M844"/>
<dbReference type="InterPro" id="IPR008992">
    <property type="entry name" value="Enterotoxin"/>
</dbReference>
<dbReference type="PROSITE" id="PS00277">
    <property type="entry name" value="STAPH_STREP_TOXIN_1"/>
    <property type="match status" value="1"/>
</dbReference>
<dbReference type="SUPFAM" id="SSF50203">
    <property type="entry name" value="Bacterial enterotoxins"/>
    <property type="match status" value="1"/>
</dbReference>
<name>A0A2X2M844_STAAU</name>
<dbReference type="Gene3D" id="3.10.20.120">
    <property type="match status" value="1"/>
</dbReference>
<accession>A0A2X2M844</accession>
<sequence>MSWGETNKTQCSYGGVTLSDNNKYDDYKNIPCNLWIDGHQTEIELTAVKTKK</sequence>
<dbReference type="EMBL" id="UAUX01000007">
    <property type="protein sequence ID" value="SPZ97980.1"/>
    <property type="molecule type" value="Genomic_DNA"/>
</dbReference>
<proteinExistence type="predicted"/>
<dbReference type="Proteomes" id="UP000249913">
    <property type="component" value="Unassembled WGS sequence"/>
</dbReference>
<evidence type="ECO:0000313" key="2">
    <source>
        <dbReference type="Proteomes" id="UP000249913"/>
    </source>
</evidence>
<dbReference type="GO" id="GO:0005576">
    <property type="term" value="C:extracellular region"/>
    <property type="evidence" value="ECO:0007669"/>
    <property type="project" value="InterPro"/>
</dbReference>
<evidence type="ECO:0000313" key="1">
    <source>
        <dbReference type="EMBL" id="SPZ97980.1"/>
    </source>
</evidence>
<reference evidence="1 2" key="1">
    <citation type="submission" date="2018-06" db="EMBL/GenBank/DDBJ databases">
        <authorList>
            <consortium name="Pathogen Informatics"/>
            <person name="Doyle S."/>
        </authorList>
    </citation>
    <scope>NUCLEOTIDE SEQUENCE [LARGE SCALE GENOMIC DNA]</scope>
    <source>
        <strain evidence="1 2">NCTC7878</strain>
    </source>
</reference>
<dbReference type="InterPro" id="IPR006126">
    <property type="entry name" value="Staph/Strept_toxin_CS"/>
</dbReference>
<protein>
    <submittedName>
        <fullName evidence="1">Enterotoxin</fullName>
    </submittedName>
</protein>